<feature type="domain" description="Cytochrome c" evidence="6">
    <location>
        <begin position="39"/>
        <end position="130"/>
    </location>
</feature>
<accession>A0A444QEI2</accession>
<dbReference type="Pfam" id="PF00034">
    <property type="entry name" value="Cytochrom_C"/>
    <property type="match status" value="1"/>
</dbReference>
<organism evidence="7 8">
    <name type="scientific">Labedella populi</name>
    <dbReference type="NCBI Taxonomy" id="2498850"/>
    <lineage>
        <taxon>Bacteria</taxon>
        <taxon>Bacillati</taxon>
        <taxon>Actinomycetota</taxon>
        <taxon>Actinomycetes</taxon>
        <taxon>Micrococcales</taxon>
        <taxon>Microbacteriaceae</taxon>
        <taxon>Labedella</taxon>
    </lineage>
</organism>
<protein>
    <submittedName>
        <fullName evidence="7">Cytochrome c</fullName>
    </submittedName>
</protein>
<keyword evidence="5" id="KW-0732">Signal</keyword>
<keyword evidence="3 4" id="KW-0408">Iron</keyword>
<evidence type="ECO:0000256" key="4">
    <source>
        <dbReference type="PROSITE-ProRule" id="PRU00433"/>
    </source>
</evidence>
<name>A0A444QEI2_9MICO</name>
<keyword evidence="2 4" id="KW-0479">Metal-binding</keyword>
<keyword evidence="1 4" id="KW-0349">Heme</keyword>
<dbReference type="OrthoDB" id="3540130at2"/>
<proteinExistence type="predicted"/>
<dbReference type="SUPFAM" id="SSF46626">
    <property type="entry name" value="Cytochrome c"/>
    <property type="match status" value="1"/>
</dbReference>
<evidence type="ECO:0000256" key="5">
    <source>
        <dbReference type="SAM" id="SignalP"/>
    </source>
</evidence>
<sequence>MPVTARRRLPLIALVAALAVTLTTACSSGPAPPGRSVSGDPERGRAAVLEYGCASCHSLPDVASVDDDSIAPDLHGFDDRDHIAGQIPNRAEELIAWLQDPQSIEPGTLMPDLGVTEQDAQDIAAYLYRQ</sequence>
<feature type="signal peptide" evidence="5">
    <location>
        <begin position="1"/>
        <end position="25"/>
    </location>
</feature>
<evidence type="ECO:0000256" key="1">
    <source>
        <dbReference type="ARBA" id="ARBA00022617"/>
    </source>
</evidence>
<evidence type="ECO:0000256" key="2">
    <source>
        <dbReference type="ARBA" id="ARBA00022723"/>
    </source>
</evidence>
<keyword evidence="8" id="KW-1185">Reference proteome</keyword>
<reference evidence="7 8" key="1">
    <citation type="submission" date="2018-12" db="EMBL/GenBank/DDBJ databases">
        <authorList>
            <person name="Li F."/>
        </authorList>
    </citation>
    <scope>NUCLEOTIDE SEQUENCE [LARGE SCALE GENOMIC DNA]</scope>
    <source>
        <strain evidence="7 8">8H24J-4-2</strain>
    </source>
</reference>
<dbReference type="PROSITE" id="PS51257">
    <property type="entry name" value="PROKAR_LIPOPROTEIN"/>
    <property type="match status" value="1"/>
</dbReference>
<feature type="chain" id="PRO_5039191542" evidence="5">
    <location>
        <begin position="26"/>
        <end position="130"/>
    </location>
</feature>
<evidence type="ECO:0000259" key="6">
    <source>
        <dbReference type="PROSITE" id="PS51007"/>
    </source>
</evidence>
<evidence type="ECO:0000313" key="7">
    <source>
        <dbReference type="EMBL" id="RWZ67996.1"/>
    </source>
</evidence>
<dbReference type="RefSeq" id="WP_128497224.1">
    <property type="nucleotide sequence ID" value="NZ_RZNC01000001.1"/>
</dbReference>
<gene>
    <name evidence="7" type="ORF">ELQ92_01690</name>
</gene>
<evidence type="ECO:0000313" key="8">
    <source>
        <dbReference type="Proteomes" id="UP000288603"/>
    </source>
</evidence>
<dbReference type="Proteomes" id="UP000288603">
    <property type="component" value="Unassembled WGS sequence"/>
</dbReference>
<dbReference type="PROSITE" id="PS51007">
    <property type="entry name" value="CYTC"/>
    <property type="match status" value="1"/>
</dbReference>
<dbReference type="EMBL" id="RZNC01000001">
    <property type="protein sequence ID" value="RWZ67996.1"/>
    <property type="molecule type" value="Genomic_DNA"/>
</dbReference>
<dbReference type="AlphaFoldDB" id="A0A444QEI2"/>
<dbReference type="GO" id="GO:0009055">
    <property type="term" value="F:electron transfer activity"/>
    <property type="evidence" value="ECO:0007669"/>
    <property type="project" value="InterPro"/>
</dbReference>
<dbReference type="InterPro" id="IPR036909">
    <property type="entry name" value="Cyt_c-like_dom_sf"/>
</dbReference>
<evidence type="ECO:0000256" key="3">
    <source>
        <dbReference type="ARBA" id="ARBA00023004"/>
    </source>
</evidence>
<dbReference type="InterPro" id="IPR009056">
    <property type="entry name" value="Cyt_c-like_dom"/>
</dbReference>
<comment type="caution">
    <text evidence="7">The sequence shown here is derived from an EMBL/GenBank/DDBJ whole genome shotgun (WGS) entry which is preliminary data.</text>
</comment>
<dbReference type="GO" id="GO:0020037">
    <property type="term" value="F:heme binding"/>
    <property type="evidence" value="ECO:0007669"/>
    <property type="project" value="InterPro"/>
</dbReference>
<dbReference type="GO" id="GO:0046872">
    <property type="term" value="F:metal ion binding"/>
    <property type="evidence" value="ECO:0007669"/>
    <property type="project" value="UniProtKB-KW"/>
</dbReference>
<dbReference type="Gene3D" id="1.10.760.10">
    <property type="entry name" value="Cytochrome c-like domain"/>
    <property type="match status" value="1"/>
</dbReference>